<feature type="domain" description="FeoB-type G" evidence="2">
    <location>
        <begin position="25"/>
        <end position="199"/>
    </location>
</feature>
<feature type="transmembrane region" description="Helical" evidence="1">
    <location>
        <begin position="374"/>
        <end position="391"/>
    </location>
</feature>
<name>A0A542SQM7_9MICO</name>
<evidence type="ECO:0000256" key="1">
    <source>
        <dbReference type="SAM" id="Phobius"/>
    </source>
</evidence>
<proteinExistence type="predicted"/>
<dbReference type="EMBL" id="VFNV01000001">
    <property type="protein sequence ID" value="TQK76923.1"/>
    <property type="molecule type" value="Genomic_DNA"/>
</dbReference>
<dbReference type="Pfam" id="PF07664">
    <property type="entry name" value="FeoB_C"/>
    <property type="match status" value="1"/>
</dbReference>
<dbReference type="Pfam" id="PF07670">
    <property type="entry name" value="Gate"/>
    <property type="match status" value="2"/>
</dbReference>
<evidence type="ECO:0000313" key="3">
    <source>
        <dbReference type="EMBL" id="TQK76923.1"/>
    </source>
</evidence>
<dbReference type="AlphaFoldDB" id="A0A542SQM7"/>
<sequence length="664" mass="69747">MSCPHCAPTSGASTQARVGVLPSARERVVLVGTPNAGKTTLFNQLTGARQDVRNSPGTTVEIATGSWRMAAPAGSPARDADPRTYTLIDLPGLYSLSPVSADERVASDTIASLTHDDVVVVVADASQLHGSLLLLGQVARRVRRIVVALTMNDVASAAGTVIDPGRLEQVLGVPVIAIDPRTGRPFSELAAALSGLDRHPGTVRTVPDGPRYDGSADVEELMADADALLAWAQDVIDEAGIATEPERPTRSDRIDRWLLNGWVGIPIFLAVLWLLFELATRLAAPIMDAAEGLVSGPVAGIVQAALGAMGIGGGWFQAFLIDGILAGVGTVVAFAPLMAMMFLAIGVLEDSGYVARVAVLADRLMRSVGLDGRVVMPLVVGFGCNLPALAATKTLPNSRQRLLTGLVIPYTSCPARLTVYILIAGIFFPRNAALVLLTMYVLSVALVVGGAWLLRRTLFTDIKAEPLALVLPSYQVPQLRPLLVTMWVRVLAFLKGAGTIIVAVLAAVWLLLAIPVTAGHSFANVPVADSAYGRIAEGVAPAFSPAGYGDWHMASSVMTGFVAKEVAVGALAQSYAVDEPDDPALAGDLGAQVTSTLESTSGGHPRPAAIAYLIFVLAYTPCLATVAEQWRLFGARWTLGAMGAQIAVAWTLSVAAFWLLRLVW</sequence>
<organism evidence="3 4">
    <name type="scientific">Rarobacter incanus</name>
    <dbReference type="NCBI Taxonomy" id="153494"/>
    <lineage>
        <taxon>Bacteria</taxon>
        <taxon>Bacillati</taxon>
        <taxon>Actinomycetota</taxon>
        <taxon>Actinomycetes</taxon>
        <taxon>Micrococcales</taxon>
        <taxon>Rarobacteraceae</taxon>
        <taxon>Rarobacter</taxon>
    </lineage>
</organism>
<comment type="caution">
    <text evidence="3">The sequence shown here is derived from an EMBL/GenBank/DDBJ whole genome shotgun (WGS) entry which is preliminary data.</text>
</comment>
<dbReference type="GO" id="GO:0015093">
    <property type="term" value="F:ferrous iron transmembrane transporter activity"/>
    <property type="evidence" value="ECO:0007669"/>
    <property type="project" value="InterPro"/>
</dbReference>
<feature type="transmembrane region" description="Helical" evidence="1">
    <location>
        <begin position="257"/>
        <end position="276"/>
    </location>
</feature>
<dbReference type="PRINTS" id="PR00326">
    <property type="entry name" value="GTP1OBG"/>
</dbReference>
<feature type="transmembrane region" description="Helical" evidence="1">
    <location>
        <begin position="323"/>
        <end position="348"/>
    </location>
</feature>
<dbReference type="InterPro" id="IPR011642">
    <property type="entry name" value="Gate_dom"/>
</dbReference>
<dbReference type="PROSITE" id="PS51711">
    <property type="entry name" value="G_FEOB"/>
    <property type="match status" value="1"/>
</dbReference>
<dbReference type="PANTHER" id="PTHR43185">
    <property type="entry name" value="FERROUS IRON TRANSPORT PROTEIN B"/>
    <property type="match status" value="1"/>
</dbReference>
<feature type="transmembrane region" description="Helical" evidence="1">
    <location>
        <begin position="403"/>
        <end position="428"/>
    </location>
</feature>
<keyword evidence="1" id="KW-0472">Membrane</keyword>
<keyword evidence="1" id="KW-0812">Transmembrane</keyword>
<feature type="transmembrane region" description="Helical" evidence="1">
    <location>
        <begin position="296"/>
        <end position="316"/>
    </location>
</feature>
<dbReference type="InterPro" id="IPR011640">
    <property type="entry name" value="Fe2_transport_prot_B_C"/>
</dbReference>
<feature type="transmembrane region" description="Helical" evidence="1">
    <location>
        <begin position="490"/>
        <end position="512"/>
    </location>
</feature>
<gene>
    <name evidence="3" type="ORF">FB389_1625</name>
</gene>
<keyword evidence="1" id="KW-1133">Transmembrane helix</keyword>
<dbReference type="Gene3D" id="3.40.50.300">
    <property type="entry name" value="P-loop containing nucleotide triphosphate hydrolases"/>
    <property type="match status" value="1"/>
</dbReference>
<dbReference type="InterPro" id="IPR006073">
    <property type="entry name" value="GTP-bd"/>
</dbReference>
<evidence type="ECO:0000259" key="2">
    <source>
        <dbReference type="PROSITE" id="PS51711"/>
    </source>
</evidence>
<dbReference type="PANTHER" id="PTHR43185:SF1">
    <property type="entry name" value="FE(2+) TRANSPORTER FEOB"/>
    <property type="match status" value="1"/>
</dbReference>
<dbReference type="GO" id="GO:0005886">
    <property type="term" value="C:plasma membrane"/>
    <property type="evidence" value="ECO:0007669"/>
    <property type="project" value="TreeGrafter"/>
</dbReference>
<dbReference type="OrthoDB" id="9809127at2"/>
<dbReference type="InterPro" id="IPR050860">
    <property type="entry name" value="FeoB_GTPase"/>
</dbReference>
<feature type="transmembrane region" description="Helical" evidence="1">
    <location>
        <begin position="609"/>
        <end position="627"/>
    </location>
</feature>
<protein>
    <submittedName>
        <fullName evidence="3">Ferrous iron transport protein B</fullName>
    </submittedName>
</protein>
<accession>A0A542SQM7</accession>
<dbReference type="RefSeq" id="WP_142112527.1">
    <property type="nucleotide sequence ID" value="NZ_BAAATB010000004.1"/>
</dbReference>
<dbReference type="InterPro" id="IPR027417">
    <property type="entry name" value="P-loop_NTPase"/>
</dbReference>
<feature type="transmembrane region" description="Helical" evidence="1">
    <location>
        <begin position="639"/>
        <end position="660"/>
    </location>
</feature>
<keyword evidence="4" id="KW-1185">Reference proteome</keyword>
<evidence type="ECO:0000313" key="4">
    <source>
        <dbReference type="Proteomes" id="UP000316181"/>
    </source>
</evidence>
<dbReference type="GO" id="GO:0005525">
    <property type="term" value="F:GTP binding"/>
    <property type="evidence" value="ECO:0007669"/>
    <property type="project" value="InterPro"/>
</dbReference>
<dbReference type="Pfam" id="PF02421">
    <property type="entry name" value="FeoB_N"/>
    <property type="match status" value="1"/>
</dbReference>
<dbReference type="Proteomes" id="UP000316181">
    <property type="component" value="Unassembled WGS sequence"/>
</dbReference>
<dbReference type="InterPro" id="IPR030389">
    <property type="entry name" value="G_FEOB_dom"/>
</dbReference>
<reference evidence="3 4" key="1">
    <citation type="submission" date="2019-06" db="EMBL/GenBank/DDBJ databases">
        <title>Sequencing the genomes of 1000 actinobacteria strains.</title>
        <authorList>
            <person name="Klenk H.-P."/>
        </authorList>
    </citation>
    <scope>NUCLEOTIDE SEQUENCE [LARGE SCALE GENOMIC DNA]</scope>
    <source>
        <strain evidence="3 4">DSM 10596</strain>
    </source>
</reference>
<dbReference type="SUPFAM" id="SSF52540">
    <property type="entry name" value="P-loop containing nucleoside triphosphate hydrolases"/>
    <property type="match status" value="1"/>
</dbReference>
<feature type="transmembrane region" description="Helical" evidence="1">
    <location>
        <begin position="434"/>
        <end position="454"/>
    </location>
</feature>